<feature type="transmembrane region" description="Helical" evidence="8">
    <location>
        <begin position="7"/>
        <end position="28"/>
    </location>
</feature>
<feature type="transmembrane region" description="Helical" evidence="8">
    <location>
        <begin position="286"/>
        <end position="310"/>
    </location>
</feature>
<dbReference type="Pfam" id="PF01758">
    <property type="entry name" value="SBF"/>
    <property type="match status" value="1"/>
</dbReference>
<evidence type="ECO:0000256" key="7">
    <source>
        <dbReference type="ARBA" id="ARBA00023136"/>
    </source>
</evidence>
<dbReference type="GO" id="GO:0015105">
    <property type="term" value="F:arsenite transmembrane transporter activity"/>
    <property type="evidence" value="ECO:0007669"/>
    <property type="project" value="TreeGrafter"/>
</dbReference>
<feature type="transmembrane region" description="Helical" evidence="8">
    <location>
        <begin position="126"/>
        <end position="146"/>
    </location>
</feature>
<protein>
    <submittedName>
        <fullName evidence="9">Bile acid:sodium symporter</fullName>
    </submittedName>
</protein>
<dbReference type="GO" id="GO:0005886">
    <property type="term" value="C:plasma membrane"/>
    <property type="evidence" value="ECO:0007669"/>
    <property type="project" value="UniProtKB-SubCell"/>
</dbReference>
<evidence type="ECO:0000256" key="6">
    <source>
        <dbReference type="ARBA" id="ARBA00022989"/>
    </source>
</evidence>
<dbReference type="RefSeq" id="WP_268780195.1">
    <property type="nucleotide sequence ID" value="NZ_JAPRAT010000017.1"/>
</dbReference>
<dbReference type="PANTHER" id="PTHR43057:SF1">
    <property type="entry name" value="ARSENICAL-RESISTANCE PROTEIN 3"/>
    <property type="match status" value="1"/>
</dbReference>
<dbReference type="AlphaFoldDB" id="A0A9J6RCZ6"/>
<dbReference type="InterPro" id="IPR004706">
    <property type="entry name" value="Arsenical-R_Acr3"/>
</dbReference>
<evidence type="ECO:0000256" key="5">
    <source>
        <dbReference type="ARBA" id="ARBA00022692"/>
    </source>
</evidence>
<feature type="transmembrane region" description="Helical" evidence="8">
    <location>
        <begin position="225"/>
        <end position="243"/>
    </location>
</feature>
<keyword evidence="10" id="KW-1185">Reference proteome</keyword>
<keyword evidence="7 8" id="KW-0472">Membrane</keyword>
<evidence type="ECO:0000256" key="1">
    <source>
        <dbReference type="ARBA" id="ARBA00004651"/>
    </source>
</evidence>
<dbReference type="GO" id="GO:0015297">
    <property type="term" value="F:antiporter activity"/>
    <property type="evidence" value="ECO:0007669"/>
    <property type="project" value="InterPro"/>
</dbReference>
<evidence type="ECO:0000256" key="2">
    <source>
        <dbReference type="ARBA" id="ARBA00010110"/>
    </source>
</evidence>
<evidence type="ECO:0000256" key="8">
    <source>
        <dbReference type="SAM" id="Phobius"/>
    </source>
</evidence>
<evidence type="ECO:0000313" key="9">
    <source>
        <dbReference type="EMBL" id="MCZ0703423.1"/>
    </source>
</evidence>
<dbReference type="InterPro" id="IPR038770">
    <property type="entry name" value="Na+/solute_symporter_sf"/>
</dbReference>
<feature type="transmembrane region" description="Helical" evidence="8">
    <location>
        <begin position="65"/>
        <end position="89"/>
    </location>
</feature>
<proteinExistence type="inferred from homology"/>
<dbReference type="GO" id="GO:0015104">
    <property type="term" value="F:antimonite transmembrane transporter activity"/>
    <property type="evidence" value="ECO:0007669"/>
    <property type="project" value="TreeGrafter"/>
</dbReference>
<feature type="transmembrane region" description="Helical" evidence="8">
    <location>
        <begin position="34"/>
        <end position="53"/>
    </location>
</feature>
<feature type="transmembrane region" description="Helical" evidence="8">
    <location>
        <begin position="200"/>
        <end position="219"/>
    </location>
</feature>
<gene>
    <name evidence="9" type="ORF">OWO01_09360</name>
</gene>
<evidence type="ECO:0000313" key="10">
    <source>
        <dbReference type="Proteomes" id="UP001084197"/>
    </source>
</evidence>
<keyword evidence="6 8" id="KW-1133">Transmembrane helix</keyword>
<comment type="caution">
    <text evidence="9">The sequence shown here is derived from an EMBL/GenBank/DDBJ whole genome shotgun (WGS) entry which is preliminary data.</text>
</comment>
<feature type="transmembrane region" description="Helical" evidence="8">
    <location>
        <begin position="95"/>
        <end position="114"/>
    </location>
</feature>
<name>A0A9J6RCZ6_9BACI</name>
<evidence type="ECO:0000256" key="3">
    <source>
        <dbReference type="ARBA" id="ARBA00022448"/>
    </source>
</evidence>
<feature type="transmembrane region" description="Helical" evidence="8">
    <location>
        <begin position="264"/>
        <end position="280"/>
    </location>
</feature>
<sequence>MTAFEKLYSFVILFAVIIGLSVGQVGQIRTSAEHFIVPLLLVMLYLTFIQIPFSELRQAFQKKKFTYTALALNFLWTPFFTWLLAILFLSNNPELYLGFILLMITPCTDWYLIFTGIAKGNVAASATILPLNLLLQITLLPLYLYIFGGTTGMLEISFLVESVLIVLFIPLLLAILTNYWLKNKQKRREAFLRKTSTLPILFLSLAIVAMFASQGQLLFQHLDLLWKLIIPILLFFLINFFIGQKLGHIMCFSYKDRASLSMTTLARNSPIALAIAMTAFPDQPLIALTLVIGPLIELPILTIITQVLLFKRRISIK</sequence>
<reference evidence="9" key="1">
    <citation type="submission" date="2022-11" db="EMBL/GenBank/DDBJ databases">
        <title>WGS of Natronobacillus azotifigens 24KS-1, an anaerobic diazotrophic haloalkaliphile from soda-rich habitats.</title>
        <authorList>
            <person name="Sorokin D.Y."/>
            <person name="Merkel A.Y."/>
        </authorList>
    </citation>
    <scope>NUCLEOTIDE SEQUENCE</scope>
    <source>
        <strain evidence="9">24KS-1</strain>
    </source>
</reference>
<comment type="similarity">
    <text evidence="2">Belongs to the arsenical resistance-3 (ACR3) (TC 2.A.59) family.</text>
</comment>
<dbReference type="InterPro" id="IPR002657">
    <property type="entry name" value="BilAc:Na_symport/Acr3"/>
</dbReference>
<keyword evidence="5 8" id="KW-0812">Transmembrane</keyword>
<organism evidence="9 10">
    <name type="scientific">Natronobacillus azotifigens</name>
    <dbReference type="NCBI Taxonomy" id="472978"/>
    <lineage>
        <taxon>Bacteria</taxon>
        <taxon>Bacillati</taxon>
        <taxon>Bacillota</taxon>
        <taxon>Bacilli</taxon>
        <taxon>Bacillales</taxon>
        <taxon>Bacillaceae</taxon>
        <taxon>Natronobacillus</taxon>
    </lineage>
</organism>
<dbReference type="Proteomes" id="UP001084197">
    <property type="component" value="Unassembled WGS sequence"/>
</dbReference>
<keyword evidence="3" id="KW-0813">Transport</keyword>
<dbReference type="PANTHER" id="PTHR43057">
    <property type="entry name" value="ARSENITE EFFLUX TRANSPORTER"/>
    <property type="match status" value="1"/>
</dbReference>
<keyword evidence="4" id="KW-1003">Cell membrane</keyword>
<comment type="subcellular location">
    <subcellularLocation>
        <location evidence="1">Cell membrane</location>
        <topology evidence="1">Multi-pass membrane protein</topology>
    </subcellularLocation>
</comment>
<evidence type="ECO:0000256" key="4">
    <source>
        <dbReference type="ARBA" id="ARBA00022475"/>
    </source>
</evidence>
<dbReference type="Gene3D" id="1.20.1530.20">
    <property type="match status" value="1"/>
</dbReference>
<feature type="transmembrane region" description="Helical" evidence="8">
    <location>
        <begin position="158"/>
        <end position="180"/>
    </location>
</feature>
<dbReference type="EMBL" id="JAPRAT010000017">
    <property type="protein sequence ID" value="MCZ0703423.1"/>
    <property type="molecule type" value="Genomic_DNA"/>
</dbReference>
<accession>A0A9J6RCZ6</accession>